<sequence length="40" mass="4338">MLSENFSDALFIGDNGGMADCKGELLYKNTWCHDVVGKTG</sequence>
<dbReference type="Proteomes" id="UP000194204">
    <property type="component" value="Unassembled WGS sequence"/>
</dbReference>
<proteinExistence type="predicted"/>
<gene>
    <name evidence="1" type="ORF">Xbed_01442</name>
</gene>
<dbReference type="AlphaFoldDB" id="A0A1Y2SRF4"/>
<reference evidence="1 2" key="1">
    <citation type="submission" date="2017-01" db="EMBL/GenBank/DDBJ databases">
        <title>Deconstructing symbiosis and pathogenesis requirements using a combined genomic-metabolomic approach.</title>
        <authorList>
            <person name="Tobias N.J."/>
            <person name="Wolff H."/>
            <person name="Djahanschiri B."/>
            <person name="Ebersberger I."/>
            <person name="Bode H.B."/>
        </authorList>
    </citation>
    <scope>NUCLEOTIDE SEQUENCE [LARGE SCALE GENOMIC DNA]</scope>
    <source>
        <strain evidence="1 2">DSM 4764</strain>
    </source>
</reference>
<protein>
    <submittedName>
        <fullName evidence="1">Uncharacterized protein</fullName>
    </submittedName>
</protein>
<keyword evidence="2" id="KW-1185">Reference proteome</keyword>
<accession>A0A1Y2SRF4</accession>
<comment type="caution">
    <text evidence="1">The sequence shown here is derived from an EMBL/GenBank/DDBJ whole genome shotgun (WGS) entry which is preliminary data.</text>
</comment>
<name>A0A1Y2SRF4_9GAMM</name>
<dbReference type="EMBL" id="MUBK01000009">
    <property type="protein sequence ID" value="OTA20412.1"/>
    <property type="molecule type" value="Genomic_DNA"/>
</dbReference>
<organism evidence="1 2">
    <name type="scientific">Xenorhabdus beddingii</name>
    <dbReference type="NCBI Taxonomy" id="40578"/>
    <lineage>
        <taxon>Bacteria</taxon>
        <taxon>Pseudomonadati</taxon>
        <taxon>Pseudomonadota</taxon>
        <taxon>Gammaproteobacteria</taxon>
        <taxon>Enterobacterales</taxon>
        <taxon>Morganellaceae</taxon>
        <taxon>Xenorhabdus</taxon>
    </lineage>
</organism>
<evidence type="ECO:0000313" key="2">
    <source>
        <dbReference type="Proteomes" id="UP000194204"/>
    </source>
</evidence>
<evidence type="ECO:0000313" key="1">
    <source>
        <dbReference type="EMBL" id="OTA20412.1"/>
    </source>
</evidence>